<dbReference type="Proteomes" id="UP000240486">
    <property type="component" value="Segment"/>
</dbReference>
<evidence type="ECO:0000313" key="2">
    <source>
        <dbReference type="Proteomes" id="UP000240486"/>
    </source>
</evidence>
<evidence type="ECO:0000313" key="1">
    <source>
        <dbReference type="EMBL" id="ATW61348.1"/>
    </source>
</evidence>
<sequence length="167" mass="18382">MSESESTMKLRHKILSTVAILAVGYGVGVQNEEPAPKASPVKVETVATVAPKPKPTPLPARTEYVIVKVPTSGLPTKECAPDGGRNCYWDGGTAEVRGGYSYWVGRDGQVTYLVPRLNDIAKRKTWEAGQRKAGREFWDTYDGHRFCYAKVGDTSYVSCWDGYKTTT</sequence>
<organism evidence="1 2">
    <name type="scientific">Streptomyces phage Alsaber</name>
    <dbReference type="NCBI Taxonomy" id="2053672"/>
    <lineage>
        <taxon>Viruses</taxon>
        <taxon>Duplodnaviria</taxon>
        <taxon>Heunggongvirae</taxon>
        <taxon>Uroviricota</taxon>
        <taxon>Caudoviricetes</taxon>
        <taxon>Arquatrovirinae</taxon>
        <taxon>Camvirus</taxon>
        <taxon>Camvirus alsaber</taxon>
    </lineage>
</organism>
<dbReference type="EMBL" id="MG298964">
    <property type="protein sequence ID" value="ATW61348.1"/>
    <property type="molecule type" value="Genomic_DNA"/>
</dbReference>
<reference evidence="1 2" key="1">
    <citation type="submission" date="2017-10" db="EMBL/GenBank/DDBJ databases">
        <authorList>
            <person name="Sulaiman A."/>
            <person name="Sivoravong A."/>
            <person name="Swapan B."/>
            <person name="Layton S.R."/>
            <person name="Kim T."/>
            <person name="Hughes L.E."/>
            <person name="Garlena R.A."/>
            <person name="Russell D.A."/>
            <person name="Pope W.H."/>
            <person name="Jacobs-Sera D."/>
            <person name="Hendrix R.W."/>
            <person name="Hatfull G.F."/>
        </authorList>
    </citation>
    <scope>NUCLEOTIDE SEQUENCE [LARGE SCALE GENOMIC DNA]</scope>
</reference>
<gene>
    <name evidence="1" type="ORF">SEA_ALSABER_74</name>
</gene>
<protein>
    <submittedName>
        <fullName evidence="1">Uncharacterized protein</fullName>
    </submittedName>
</protein>
<accession>A0A2H4PGM1</accession>
<proteinExistence type="predicted"/>
<name>A0A2H4PGM1_9CAUD</name>
<keyword evidence="2" id="KW-1185">Reference proteome</keyword>